<evidence type="ECO:0000313" key="1">
    <source>
        <dbReference type="EMBL" id="ABB49779.1"/>
    </source>
</evidence>
<dbReference type="KEGG" id="pmi:PMT9312_0719"/>
<dbReference type="eggNOG" id="ENOG5030847">
    <property type="taxonomic scope" value="Bacteria"/>
</dbReference>
<dbReference type="AlphaFoldDB" id="Q31BG6"/>
<organism evidence="1 2">
    <name type="scientific">Prochlorococcus marinus (strain MIT 9312)</name>
    <dbReference type="NCBI Taxonomy" id="74546"/>
    <lineage>
        <taxon>Bacteria</taxon>
        <taxon>Bacillati</taxon>
        <taxon>Cyanobacteriota</taxon>
        <taxon>Cyanophyceae</taxon>
        <taxon>Synechococcales</taxon>
        <taxon>Prochlorococcaceae</taxon>
        <taxon>Prochlorococcus</taxon>
    </lineage>
</organism>
<name>Q31BG6_PROM9</name>
<proteinExistence type="predicted"/>
<sequence>MKYLIFIILFIAPVKAETKYYWQGVRHYLNRPKLMIEACKDMKEENDIGTSAFESMYMPTLPDRFWLAIGKRDSYWADDSKEGSILFTREGVLNLKKFIAEKSCPNIF</sequence>
<evidence type="ECO:0000313" key="2">
    <source>
        <dbReference type="Proteomes" id="UP000002715"/>
    </source>
</evidence>
<dbReference type="Proteomes" id="UP000002715">
    <property type="component" value="Chromosome"/>
</dbReference>
<gene>
    <name evidence="1" type="ordered locus">PMT9312_0719</name>
</gene>
<dbReference type="OrthoDB" id="541151at2"/>
<dbReference type="RefSeq" id="WP_011376274.1">
    <property type="nucleotide sequence ID" value="NC_007577.1"/>
</dbReference>
<keyword evidence="1" id="KW-0449">Lipoprotein</keyword>
<dbReference type="EMBL" id="CP000111">
    <property type="protein sequence ID" value="ABB49779.1"/>
    <property type="molecule type" value="Genomic_DNA"/>
</dbReference>
<dbReference type="HOGENOM" id="CLU_2118883_0_0_3"/>
<accession>Q31BG6</accession>
<reference evidence="2" key="1">
    <citation type="submission" date="2005-07" db="EMBL/GenBank/DDBJ databases">
        <title>Complete sequence of Prochlorococcus marinus str. MIT 9312.</title>
        <authorList>
            <consortium name="US DOE Joint Genome Institute"/>
            <person name="Copeland A."/>
            <person name="Lucas S."/>
            <person name="Lapidus A."/>
            <person name="Barry K."/>
            <person name="Detter J.C."/>
            <person name="Glavina T."/>
            <person name="Hammon N."/>
            <person name="Israni S."/>
            <person name="Pitluck S."/>
            <person name="Thiel J."/>
            <person name="Schmutz J."/>
            <person name="Larimer F."/>
            <person name="Land M."/>
            <person name="Kyrpides N."/>
            <person name="Lykidis A."/>
            <person name="Richardson P."/>
        </authorList>
    </citation>
    <scope>NUCLEOTIDE SEQUENCE [LARGE SCALE GENOMIC DNA]</scope>
    <source>
        <strain evidence="2">MIT 9312</strain>
    </source>
</reference>
<protein>
    <submittedName>
        <fullName evidence="1">Lipoprotein-like protein</fullName>
    </submittedName>
</protein>